<dbReference type="EMBL" id="JNBS01002075">
    <property type="protein sequence ID" value="OQR95613.1"/>
    <property type="molecule type" value="Genomic_DNA"/>
</dbReference>
<organism evidence="1 2">
    <name type="scientific">Thraustotheca clavata</name>
    <dbReference type="NCBI Taxonomy" id="74557"/>
    <lineage>
        <taxon>Eukaryota</taxon>
        <taxon>Sar</taxon>
        <taxon>Stramenopiles</taxon>
        <taxon>Oomycota</taxon>
        <taxon>Saprolegniomycetes</taxon>
        <taxon>Saprolegniales</taxon>
        <taxon>Achlyaceae</taxon>
        <taxon>Thraustotheca</taxon>
    </lineage>
</organism>
<dbReference type="OrthoDB" id="72425at2759"/>
<name>A0A1V9ZC85_9STRA</name>
<dbReference type="PANTHER" id="PTHR13510">
    <property type="entry name" value="FYVE-FINGER-CONTAINING RAB5 EFFECTOR PROTEIN RABENOSYN-5-RELATED"/>
    <property type="match status" value="1"/>
</dbReference>
<gene>
    <name evidence="1" type="ORF">THRCLA_07719</name>
</gene>
<dbReference type="PANTHER" id="PTHR13510:SF44">
    <property type="entry name" value="RABENOSYN-5"/>
    <property type="match status" value="1"/>
</dbReference>
<evidence type="ECO:0008006" key="3">
    <source>
        <dbReference type="Google" id="ProtNLM"/>
    </source>
</evidence>
<dbReference type="Proteomes" id="UP000243217">
    <property type="component" value="Unassembled WGS sequence"/>
</dbReference>
<keyword evidence="2" id="KW-1185">Reference proteome</keyword>
<sequence length="507" mass="58075">MASLPPRYFHCPPLSPTLEEEWMAIAQSASQDTVVNAMQLQMNKIHKVCTHSATGIQARIFKGTDALDRSIPGVLASTQLHDTNLNAIAAFFEFQSMVDRKVFHMTNGQTLYTLVEKTDDQPLHYVALHWMACSTPIPGVSIRDYCVLEYQDEFIYFDEALQKDRRGWLRCLHSIETTTCPSLKHSHGLIRGELFRSGHIFIETETPGVLDYHNVVCTKYHGSLPQFLVQPSMVWQVSQVFALQEYLEPPNEVRESSQIFKIKKKQQFCKRCNAKFTLFSRSRRCSYCHELHCKRCCHTRDGDGRICRSCESPDFPTPHREMSFCVEKARSEYLRATQGTDRSTASSSMQGSFIADLTNANNDIAYAEPNPSDQHEFSIEGTFTFHASSRSLVIQKEPAIDDQWTTSCTGEEEDDNFPMLQSDNIWRTASDRGANLFVLYEDPRRQSDSFDESLGTAKLALKSRRSRQFYNYLRAKFEAEHGCERKKIIQQLCSDLLRQSDCVPKKV</sequence>
<dbReference type="AlphaFoldDB" id="A0A1V9ZC85"/>
<accession>A0A1V9ZC85</accession>
<protein>
    <recommendedName>
        <fullName evidence="3">FYVE-type domain-containing protein</fullName>
    </recommendedName>
</protein>
<dbReference type="InterPro" id="IPR023393">
    <property type="entry name" value="START-like_dom_sf"/>
</dbReference>
<dbReference type="SUPFAM" id="SSF57903">
    <property type="entry name" value="FYVE/PHD zinc finger"/>
    <property type="match status" value="1"/>
</dbReference>
<dbReference type="SUPFAM" id="SSF55961">
    <property type="entry name" value="Bet v1-like"/>
    <property type="match status" value="1"/>
</dbReference>
<dbReference type="InterPro" id="IPR052727">
    <property type="entry name" value="Rab4/Rab5_effector"/>
</dbReference>
<reference evidence="1 2" key="1">
    <citation type="journal article" date="2014" name="Genome Biol. Evol.">
        <title>The secreted proteins of Achlya hypogyna and Thraustotheca clavata identify the ancestral oomycete secretome and reveal gene acquisitions by horizontal gene transfer.</title>
        <authorList>
            <person name="Misner I."/>
            <person name="Blouin N."/>
            <person name="Leonard G."/>
            <person name="Richards T.A."/>
            <person name="Lane C.E."/>
        </authorList>
    </citation>
    <scope>NUCLEOTIDE SEQUENCE [LARGE SCALE GENOMIC DNA]</scope>
    <source>
        <strain evidence="1 2">ATCC 34112</strain>
    </source>
</reference>
<evidence type="ECO:0000313" key="2">
    <source>
        <dbReference type="Proteomes" id="UP000243217"/>
    </source>
</evidence>
<dbReference type="InterPro" id="IPR011011">
    <property type="entry name" value="Znf_FYVE_PHD"/>
</dbReference>
<evidence type="ECO:0000313" key="1">
    <source>
        <dbReference type="EMBL" id="OQR95613.1"/>
    </source>
</evidence>
<dbReference type="Gene3D" id="3.30.530.20">
    <property type="match status" value="1"/>
</dbReference>
<comment type="caution">
    <text evidence="1">The sequence shown here is derived from an EMBL/GenBank/DDBJ whole genome shotgun (WGS) entry which is preliminary data.</text>
</comment>
<proteinExistence type="predicted"/>